<dbReference type="EMBL" id="PUIA01000003">
    <property type="protein sequence ID" value="PQO41280.1"/>
    <property type="molecule type" value="Genomic_DNA"/>
</dbReference>
<gene>
    <name evidence="2" type="ORF">C5Y96_00790</name>
</gene>
<feature type="compositionally biased region" description="Basic and acidic residues" evidence="1">
    <location>
        <begin position="433"/>
        <end position="442"/>
    </location>
</feature>
<dbReference type="Proteomes" id="UP000240009">
    <property type="component" value="Unassembled WGS sequence"/>
</dbReference>
<evidence type="ECO:0000313" key="2">
    <source>
        <dbReference type="EMBL" id="PQO41280.1"/>
    </source>
</evidence>
<feature type="region of interest" description="Disordered" evidence="1">
    <location>
        <begin position="427"/>
        <end position="503"/>
    </location>
</feature>
<reference evidence="2 3" key="1">
    <citation type="submission" date="2018-02" db="EMBL/GenBank/DDBJ databases">
        <title>Comparative genomes isolates from brazilian mangrove.</title>
        <authorList>
            <person name="Araujo J.E."/>
            <person name="Taketani R.G."/>
            <person name="Silva M.C.P."/>
            <person name="Loureco M.V."/>
            <person name="Andreote F.D."/>
        </authorList>
    </citation>
    <scope>NUCLEOTIDE SEQUENCE [LARGE SCALE GENOMIC DNA]</scope>
    <source>
        <strain evidence="2 3">HEX-2 MGV</strain>
    </source>
</reference>
<protein>
    <recommendedName>
        <fullName evidence="4">AsmA-like C-terminal domain-containing protein</fullName>
    </recommendedName>
</protein>
<proteinExistence type="predicted"/>
<evidence type="ECO:0000313" key="3">
    <source>
        <dbReference type="Proteomes" id="UP000240009"/>
    </source>
</evidence>
<feature type="compositionally biased region" description="Acidic residues" evidence="1">
    <location>
        <begin position="493"/>
        <end position="503"/>
    </location>
</feature>
<name>A0A2S8GAE3_9BACT</name>
<organism evidence="2 3">
    <name type="scientific">Blastopirellula marina</name>
    <dbReference type="NCBI Taxonomy" id="124"/>
    <lineage>
        <taxon>Bacteria</taxon>
        <taxon>Pseudomonadati</taxon>
        <taxon>Planctomycetota</taxon>
        <taxon>Planctomycetia</taxon>
        <taxon>Pirellulales</taxon>
        <taxon>Pirellulaceae</taxon>
        <taxon>Blastopirellula</taxon>
    </lineage>
</organism>
<evidence type="ECO:0008006" key="4">
    <source>
        <dbReference type="Google" id="ProtNLM"/>
    </source>
</evidence>
<comment type="caution">
    <text evidence="2">The sequence shown here is derived from an EMBL/GenBank/DDBJ whole genome shotgun (WGS) entry which is preliminary data.</text>
</comment>
<sequence length="503" mass="54991">MNFLKKHWGKLLGLVGGAVAMLIVLVLAAPMIIGVGPVRSFLLNHLFNGKEVAVSVGSVSVGWFHPTEIQNLRIQQNEGKYNVGVPRIANDVTLFQLITKPRQLGNLTIEQPLIVIELPSEQADLVNDGVGDAPSLDQAQVESALQRTIDVQVIDATVQVKKPGGGEPWGFERIGFLAQLRPGRTEEEGPSILIPQATLMDRQQMTKEMCDDMLKFVAPIVTGATQVDGEISLSLSDIRVPLADRQNSVGKGQMTIHKAQLTGKSPMVKKISEFLGLGPSVEVFTDCTINFELADKQVYHEGLDFGIGNLRVRTRGFVGLDKSLNLIAEIPMPLDPVEELKEGELPRPILSALRGKTIEIPIVGTLDKPIIDKDRLGQSLMATAESTLRDILKNDDLQLNLEGENGEVDVDGILDLAGSLLENVNREGGMFDQMRERRETNPRGRNNKADNTTEEEDAPREGLFKRLLKRAQEAAEDPNAVPGDQQDPAAPEIEIDLSEAVDL</sequence>
<evidence type="ECO:0000256" key="1">
    <source>
        <dbReference type="SAM" id="MobiDB-lite"/>
    </source>
</evidence>
<dbReference type="RefSeq" id="WP_105349648.1">
    <property type="nucleotide sequence ID" value="NZ_PUIA01000003.1"/>
</dbReference>
<dbReference type="AlphaFoldDB" id="A0A2S8GAE3"/>
<accession>A0A2S8GAE3</accession>
<dbReference type="OrthoDB" id="244263at2"/>